<dbReference type="KEGG" id="atr:18443619"/>
<organism evidence="5 6">
    <name type="scientific">Amborella trichopoda</name>
    <dbReference type="NCBI Taxonomy" id="13333"/>
    <lineage>
        <taxon>Eukaryota</taxon>
        <taxon>Viridiplantae</taxon>
        <taxon>Streptophyta</taxon>
        <taxon>Embryophyta</taxon>
        <taxon>Tracheophyta</taxon>
        <taxon>Spermatophyta</taxon>
        <taxon>Magnoliopsida</taxon>
        <taxon>Amborellales</taxon>
        <taxon>Amborellaceae</taxon>
        <taxon>Amborella</taxon>
    </lineage>
</organism>
<dbReference type="GO" id="GO:0005762">
    <property type="term" value="C:mitochondrial large ribosomal subunit"/>
    <property type="evidence" value="ECO:0000318"/>
    <property type="project" value="GO_Central"/>
</dbReference>
<gene>
    <name evidence="5" type="ORF">AMTR_s00036p00116670</name>
</gene>
<accession>U5D4P7</accession>
<dbReference type="HAMAP" id="MF_00391">
    <property type="entry name" value="Ribosomal_bL34"/>
    <property type="match status" value="1"/>
</dbReference>
<keyword evidence="2" id="KW-0689">Ribosomal protein</keyword>
<name>U5D4P7_AMBTC</name>
<dbReference type="Gene3D" id="1.10.287.3980">
    <property type="match status" value="1"/>
</dbReference>
<dbReference type="NCBIfam" id="TIGR01030">
    <property type="entry name" value="rpmH_bact"/>
    <property type="match status" value="1"/>
</dbReference>
<dbReference type="FunFam" id="1.10.287.3980:FF:000001">
    <property type="entry name" value="Mitochondrial ribosomal protein L34"/>
    <property type="match status" value="1"/>
</dbReference>
<dbReference type="InterPro" id="IPR000271">
    <property type="entry name" value="Ribosomal_bL34"/>
</dbReference>
<evidence type="ECO:0000256" key="3">
    <source>
        <dbReference type="ARBA" id="ARBA00023274"/>
    </source>
</evidence>
<evidence type="ECO:0000256" key="4">
    <source>
        <dbReference type="ARBA" id="ARBA00035274"/>
    </source>
</evidence>
<evidence type="ECO:0000313" key="6">
    <source>
        <dbReference type="Proteomes" id="UP000017836"/>
    </source>
</evidence>
<evidence type="ECO:0000256" key="2">
    <source>
        <dbReference type="ARBA" id="ARBA00022980"/>
    </source>
</evidence>
<dbReference type="EMBL" id="KI392503">
    <property type="protein sequence ID" value="ERN15333.1"/>
    <property type="molecule type" value="Genomic_DNA"/>
</dbReference>
<dbReference type="Pfam" id="PF00468">
    <property type="entry name" value="Ribosomal_L34"/>
    <property type="match status" value="1"/>
</dbReference>
<keyword evidence="3" id="KW-0687">Ribonucleoprotein</keyword>
<proteinExistence type="inferred from homology"/>
<dbReference type="HOGENOM" id="CLU_124098_0_0_1"/>
<comment type="similarity">
    <text evidence="1">Belongs to the bacterial ribosomal protein bL34 family.</text>
</comment>
<dbReference type="PANTHER" id="PTHR14503">
    <property type="entry name" value="MITOCHONDRIAL RIBOSOMAL PROTEIN 34 FAMILY MEMBER"/>
    <property type="match status" value="1"/>
</dbReference>
<dbReference type="PANTHER" id="PTHR14503:SF12">
    <property type="entry name" value="RIBOSOMAL PROTEIN L34"/>
    <property type="match status" value="1"/>
</dbReference>
<sequence>MSFKTLARAGSSLIYRFFREPSNHHLLPLSSGSSNFLNTKPEEPSKFDGISSLSGTLFLSKRVPLEPESVNIDGFSSHRETLSLSKRAQLESLLCDIPQEHGGLELPSGVEIDGFSSPCGIPSLEFFLQDVEGMCPPVTEMILLPKRTFQPSNIKRKRTHGYFARKETKGGRRVIARRLAKGRYRITP</sequence>
<dbReference type="GO" id="GO:0006412">
    <property type="term" value="P:translation"/>
    <property type="evidence" value="ECO:0007669"/>
    <property type="project" value="InterPro"/>
</dbReference>
<dbReference type="STRING" id="13333.U5D4P7"/>
<evidence type="ECO:0000256" key="1">
    <source>
        <dbReference type="ARBA" id="ARBA00010111"/>
    </source>
</evidence>
<dbReference type="OrthoDB" id="431691at2759"/>
<keyword evidence="6" id="KW-1185">Reference proteome</keyword>
<reference evidence="6" key="1">
    <citation type="journal article" date="2013" name="Science">
        <title>The Amborella genome and the evolution of flowering plants.</title>
        <authorList>
            <consortium name="Amborella Genome Project"/>
        </authorList>
    </citation>
    <scope>NUCLEOTIDE SEQUENCE [LARGE SCALE GENOMIC DNA]</scope>
</reference>
<dbReference type="AlphaFoldDB" id="U5D4P7"/>
<dbReference type="eggNOG" id="ENOG502S28R">
    <property type="taxonomic scope" value="Eukaryota"/>
</dbReference>
<protein>
    <recommendedName>
        <fullName evidence="4">Large ribosomal subunit protein bL34m</fullName>
    </recommendedName>
</protein>
<dbReference type="GO" id="GO:0003735">
    <property type="term" value="F:structural constituent of ribosome"/>
    <property type="evidence" value="ECO:0007669"/>
    <property type="project" value="InterPro"/>
</dbReference>
<dbReference type="Proteomes" id="UP000017836">
    <property type="component" value="Unassembled WGS sequence"/>
</dbReference>
<evidence type="ECO:0000313" key="5">
    <source>
        <dbReference type="EMBL" id="ERN15333.1"/>
    </source>
</evidence>
<dbReference type="Gramene" id="ERN15333">
    <property type="protein sequence ID" value="ERN15333"/>
    <property type="gene ID" value="AMTR_s00036p00116670"/>
</dbReference>